<comment type="caution">
    <text evidence="2">The sequence shown here is derived from an EMBL/GenBank/DDBJ whole genome shotgun (WGS) entry which is preliminary data.</text>
</comment>
<proteinExistence type="predicted"/>
<reference evidence="2" key="1">
    <citation type="journal article" date="2022" name="bioRxiv">
        <title>Sequencing and chromosome-scale assembly of the giantPleurodeles waltlgenome.</title>
        <authorList>
            <person name="Brown T."/>
            <person name="Elewa A."/>
            <person name="Iarovenko S."/>
            <person name="Subramanian E."/>
            <person name="Araus A.J."/>
            <person name="Petzold A."/>
            <person name="Susuki M."/>
            <person name="Suzuki K.-i.T."/>
            <person name="Hayashi T."/>
            <person name="Toyoda A."/>
            <person name="Oliveira C."/>
            <person name="Osipova E."/>
            <person name="Leigh N.D."/>
            <person name="Simon A."/>
            <person name="Yun M.H."/>
        </authorList>
    </citation>
    <scope>NUCLEOTIDE SEQUENCE</scope>
    <source>
        <strain evidence="2">20211129_DDA</strain>
        <tissue evidence="2">Liver</tissue>
    </source>
</reference>
<evidence type="ECO:0000256" key="1">
    <source>
        <dbReference type="SAM" id="MobiDB-lite"/>
    </source>
</evidence>
<keyword evidence="3" id="KW-1185">Reference proteome</keyword>
<evidence type="ECO:0000313" key="2">
    <source>
        <dbReference type="EMBL" id="KAJ1135175.1"/>
    </source>
</evidence>
<protein>
    <submittedName>
        <fullName evidence="2">Uncharacterized protein</fullName>
    </submittedName>
</protein>
<accession>A0AAV7Q7E0</accession>
<gene>
    <name evidence="2" type="ORF">NDU88_001620</name>
</gene>
<dbReference type="AlphaFoldDB" id="A0AAV7Q7E0"/>
<feature type="region of interest" description="Disordered" evidence="1">
    <location>
        <begin position="1"/>
        <end position="33"/>
    </location>
</feature>
<name>A0AAV7Q7E0_PLEWA</name>
<dbReference type="EMBL" id="JANPWB010000010">
    <property type="protein sequence ID" value="KAJ1135175.1"/>
    <property type="molecule type" value="Genomic_DNA"/>
</dbReference>
<evidence type="ECO:0000313" key="3">
    <source>
        <dbReference type="Proteomes" id="UP001066276"/>
    </source>
</evidence>
<organism evidence="2 3">
    <name type="scientific">Pleurodeles waltl</name>
    <name type="common">Iberian ribbed newt</name>
    <dbReference type="NCBI Taxonomy" id="8319"/>
    <lineage>
        <taxon>Eukaryota</taxon>
        <taxon>Metazoa</taxon>
        <taxon>Chordata</taxon>
        <taxon>Craniata</taxon>
        <taxon>Vertebrata</taxon>
        <taxon>Euteleostomi</taxon>
        <taxon>Amphibia</taxon>
        <taxon>Batrachia</taxon>
        <taxon>Caudata</taxon>
        <taxon>Salamandroidea</taxon>
        <taxon>Salamandridae</taxon>
        <taxon>Pleurodelinae</taxon>
        <taxon>Pleurodeles</taxon>
    </lineage>
</organism>
<dbReference type="Proteomes" id="UP001066276">
    <property type="component" value="Chromosome 6"/>
</dbReference>
<sequence length="145" mass="15991">MKRRCVHVSTCPPRRRRPRKSITGEGRETRGRLSSRVGCPELRMEARLNEIAFASKSLIALDKYMGQEPPTEQQLTKIGFMISFSFPFFALLAGKIPKILHVLGLGKIGRILNIFVSSKSSVVSGKALALTQSITGSLDDCTVQT</sequence>